<name>A0A067Q5J9_9AGAM</name>
<feature type="compositionally biased region" description="Polar residues" evidence="1">
    <location>
        <begin position="175"/>
        <end position="186"/>
    </location>
</feature>
<dbReference type="InParanoid" id="A0A067Q5J9"/>
<proteinExistence type="predicted"/>
<keyword evidence="3" id="KW-1185">Reference proteome</keyword>
<organism evidence="2 3">
    <name type="scientific">Jaapia argillacea MUCL 33604</name>
    <dbReference type="NCBI Taxonomy" id="933084"/>
    <lineage>
        <taxon>Eukaryota</taxon>
        <taxon>Fungi</taxon>
        <taxon>Dikarya</taxon>
        <taxon>Basidiomycota</taxon>
        <taxon>Agaricomycotina</taxon>
        <taxon>Agaricomycetes</taxon>
        <taxon>Agaricomycetidae</taxon>
        <taxon>Jaapiales</taxon>
        <taxon>Jaapiaceae</taxon>
        <taxon>Jaapia</taxon>
    </lineage>
</organism>
<evidence type="ECO:0000313" key="3">
    <source>
        <dbReference type="Proteomes" id="UP000027265"/>
    </source>
</evidence>
<dbReference type="EMBL" id="KL197718">
    <property type="protein sequence ID" value="KDQ57866.1"/>
    <property type="molecule type" value="Genomic_DNA"/>
</dbReference>
<dbReference type="AlphaFoldDB" id="A0A067Q5J9"/>
<gene>
    <name evidence="2" type="ORF">JAAARDRAFT_250033</name>
</gene>
<evidence type="ECO:0000313" key="2">
    <source>
        <dbReference type="EMBL" id="KDQ57866.1"/>
    </source>
</evidence>
<feature type="compositionally biased region" description="Pro residues" evidence="1">
    <location>
        <begin position="188"/>
        <end position="200"/>
    </location>
</feature>
<feature type="compositionally biased region" description="Low complexity" evidence="1">
    <location>
        <begin position="132"/>
        <end position="143"/>
    </location>
</feature>
<dbReference type="HOGENOM" id="CLU_1102922_0_0_1"/>
<protein>
    <submittedName>
        <fullName evidence="2">Uncharacterized protein</fullName>
    </submittedName>
</protein>
<sequence length="252" mass="27702">MVVCNSLQRLRWRVSILERDDRSLKTEVEELRVDSMHIHTNIPITSSLPSNMVDQTSSSRNVLLAPLELPAEPSSINTPLRVCPPPPPFNPLSRSVSSDAPKPVSHCERPSGKVSQKPIVHTPVPRIRPRLSKSSAKSSEGASIDVFNDSTSSNRETTPSTTHTPPPSPIRSAFQPLSSKDWSYNTPLPSPPPHSPPPIGFPRFIAEPESPCPRSSKRRVGSGESQLGDDEADVGCMLVPLTCRDKRRKVYK</sequence>
<dbReference type="Proteomes" id="UP000027265">
    <property type="component" value="Unassembled WGS sequence"/>
</dbReference>
<accession>A0A067Q5J9</accession>
<feature type="region of interest" description="Disordered" evidence="1">
    <location>
        <begin position="74"/>
        <end position="232"/>
    </location>
</feature>
<evidence type="ECO:0000256" key="1">
    <source>
        <dbReference type="SAM" id="MobiDB-lite"/>
    </source>
</evidence>
<reference evidence="3" key="1">
    <citation type="journal article" date="2014" name="Proc. Natl. Acad. Sci. U.S.A.">
        <title>Extensive sampling of basidiomycete genomes demonstrates inadequacy of the white-rot/brown-rot paradigm for wood decay fungi.</title>
        <authorList>
            <person name="Riley R."/>
            <person name="Salamov A.A."/>
            <person name="Brown D.W."/>
            <person name="Nagy L.G."/>
            <person name="Floudas D."/>
            <person name="Held B.W."/>
            <person name="Levasseur A."/>
            <person name="Lombard V."/>
            <person name="Morin E."/>
            <person name="Otillar R."/>
            <person name="Lindquist E.A."/>
            <person name="Sun H."/>
            <person name="LaButti K.M."/>
            <person name="Schmutz J."/>
            <person name="Jabbour D."/>
            <person name="Luo H."/>
            <person name="Baker S.E."/>
            <person name="Pisabarro A.G."/>
            <person name="Walton J.D."/>
            <person name="Blanchette R.A."/>
            <person name="Henrissat B."/>
            <person name="Martin F."/>
            <person name="Cullen D."/>
            <person name="Hibbett D.S."/>
            <person name="Grigoriev I.V."/>
        </authorList>
    </citation>
    <scope>NUCLEOTIDE SEQUENCE [LARGE SCALE GENOMIC DNA]</scope>
    <source>
        <strain evidence="3">MUCL 33604</strain>
    </source>
</reference>